<accession>A0A8H3G3H3</accession>
<dbReference type="AlphaFoldDB" id="A0A8H3G3H3"/>
<reference evidence="2" key="1">
    <citation type="submission" date="2021-03" db="EMBL/GenBank/DDBJ databases">
        <authorList>
            <person name="Tagirdzhanova G."/>
        </authorList>
    </citation>
    <scope>NUCLEOTIDE SEQUENCE</scope>
</reference>
<protein>
    <submittedName>
        <fullName evidence="2">Uncharacterized protein</fullName>
    </submittedName>
</protein>
<keyword evidence="3" id="KW-1185">Reference proteome</keyword>
<dbReference type="Proteomes" id="UP000664534">
    <property type="component" value="Unassembled WGS sequence"/>
</dbReference>
<gene>
    <name evidence="2" type="ORF">IMSHALPRED_010256</name>
</gene>
<feature type="compositionally biased region" description="Polar residues" evidence="1">
    <location>
        <begin position="15"/>
        <end position="25"/>
    </location>
</feature>
<organism evidence="2 3">
    <name type="scientific">Imshaugia aleurites</name>
    <dbReference type="NCBI Taxonomy" id="172621"/>
    <lineage>
        <taxon>Eukaryota</taxon>
        <taxon>Fungi</taxon>
        <taxon>Dikarya</taxon>
        <taxon>Ascomycota</taxon>
        <taxon>Pezizomycotina</taxon>
        <taxon>Lecanoromycetes</taxon>
        <taxon>OSLEUM clade</taxon>
        <taxon>Lecanoromycetidae</taxon>
        <taxon>Lecanorales</taxon>
        <taxon>Lecanorineae</taxon>
        <taxon>Parmeliaceae</taxon>
        <taxon>Imshaugia</taxon>
    </lineage>
</organism>
<proteinExistence type="predicted"/>
<comment type="caution">
    <text evidence="2">The sequence shown here is derived from an EMBL/GenBank/DDBJ whole genome shotgun (WGS) entry which is preliminary data.</text>
</comment>
<name>A0A8H3G3H3_9LECA</name>
<dbReference type="EMBL" id="CAJPDT010000084">
    <property type="protein sequence ID" value="CAF9935521.1"/>
    <property type="molecule type" value="Genomic_DNA"/>
</dbReference>
<evidence type="ECO:0000313" key="2">
    <source>
        <dbReference type="EMBL" id="CAF9935521.1"/>
    </source>
</evidence>
<evidence type="ECO:0000256" key="1">
    <source>
        <dbReference type="SAM" id="MobiDB-lite"/>
    </source>
</evidence>
<sequence>MVSSHPDLSPPISPFVQTKSSNPTDPATIPSRFPATFPATAADFGAAVLLVLGAGAVDDELEDAEEEELEEAAPELEAVEVVSVVEVVKVTMPAEAEVALAMMGVGVVNDVVSVSIAFGTEAVEAKPSVAAETAPLAAEDAPALALDALWTAAEAWTRGTTGMGTWVGIPETLVLASAAEFEATVTAALPPESPSAPTVLGTPATFEATAASSDAADWALAAA</sequence>
<feature type="region of interest" description="Disordered" evidence="1">
    <location>
        <begin position="1"/>
        <end position="27"/>
    </location>
</feature>
<evidence type="ECO:0000313" key="3">
    <source>
        <dbReference type="Proteomes" id="UP000664534"/>
    </source>
</evidence>